<dbReference type="Proteomes" id="UP000191691">
    <property type="component" value="Unassembled WGS sequence"/>
</dbReference>
<keyword evidence="2" id="KW-1185">Reference proteome</keyword>
<dbReference type="EMBL" id="MOOB01000121">
    <property type="protein sequence ID" value="OQE70198.1"/>
    <property type="molecule type" value="Genomic_DNA"/>
</dbReference>
<gene>
    <name evidence="1" type="ORF">PENNAL_c0121G04356</name>
</gene>
<comment type="caution">
    <text evidence="1">The sequence shown here is derived from an EMBL/GenBank/DDBJ whole genome shotgun (WGS) entry which is preliminary data.</text>
</comment>
<accession>A0A1V6X534</accession>
<reference evidence="2" key="1">
    <citation type="journal article" date="2017" name="Nat. Microbiol.">
        <title>Global analysis of biosynthetic gene clusters reveals vast potential of secondary metabolite production in Penicillium species.</title>
        <authorList>
            <person name="Nielsen J.C."/>
            <person name="Grijseels S."/>
            <person name="Prigent S."/>
            <person name="Ji B."/>
            <person name="Dainat J."/>
            <person name="Nielsen K.F."/>
            <person name="Frisvad J.C."/>
            <person name="Workman M."/>
            <person name="Nielsen J."/>
        </authorList>
    </citation>
    <scope>NUCLEOTIDE SEQUENCE [LARGE SCALE GENOMIC DNA]</scope>
    <source>
        <strain evidence="2">IBT 13039</strain>
    </source>
</reference>
<proteinExistence type="predicted"/>
<evidence type="ECO:0000313" key="1">
    <source>
        <dbReference type="EMBL" id="OQE70198.1"/>
    </source>
</evidence>
<dbReference type="AlphaFoldDB" id="A0A1V6X534"/>
<evidence type="ECO:0000313" key="2">
    <source>
        <dbReference type="Proteomes" id="UP000191691"/>
    </source>
</evidence>
<organism evidence="1 2">
    <name type="scientific">Penicillium nalgiovense</name>
    <dbReference type="NCBI Taxonomy" id="60175"/>
    <lineage>
        <taxon>Eukaryota</taxon>
        <taxon>Fungi</taxon>
        <taxon>Dikarya</taxon>
        <taxon>Ascomycota</taxon>
        <taxon>Pezizomycotina</taxon>
        <taxon>Eurotiomycetes</taxon>
        <taxon>Eurotiomycetidae</taxon>
        <taxon>Eurotiales</taxon>
        <taxon>Aspergillaceae</taxon>
        <taxon>Penicillium</taxon>
    </lineage>
</organism>
<protein>
    <submittedName>
        <fullName evidence="1">Uncharacterized protein</fullName>
    </submittedName>
</protein>
<feature type="non-terminal residue" evidence="1">
    <location>
        <position position="1"/>
    </location>
</feature>
<sequence>ALIAAVAVSDSATTEKQFARSASLGRRPKPIRFSLESELAEEQSPTLTILSQPQPPLGLASTVPADSMIFQFLGTTRFISNFVIGPFFAEGMRTCSQIRFFISPETLLEGFLAFDSEYATRCGQLVLSEQTNMVR</sequence>
<name>A0A1V6X534_PENNA</name>